<evidence type="ECO:0000313" key="3">
    <source>
        <dbReference type="Proteomes" id="UP001304298"/>
    </source>
</evidence>
<comment type="caution">
    <text evidence="2">The sequence shown here is derived from an EMBL/GenBank/DDBJ whole genome shotgun (WGS) entry which is preliminary data.</text>
</comment>
<dbReference type="PANTHER" id="PTHR33495:SF2">
    <property type="entry name" value="ANTI-SIGMA FACTOR ANTAGONIST TM_1081-RELATED"/>
    <property type="match status" value="1"/>
</dbReference>
<dbReference type="EMBL" id="JAYFSI010000007">
    <property type="protein sequence ID" value="MEA5363536.1"/>
    <property type="molecule type" value="Genomic_DNA"/>
</dbReference>
<dbReference type="Gene3D" id="3.30.750.24">
    <property type="entry name" value="STAS domain"/>
    <property type="match status" value="1"/>
</dbReference>
<dbReference type="SUPFAM" id="SSF52091">
    <property type="entry name" value="SpoIIaa-like"/>
    <property type="match status" value="1"/>
</dbReference>
<protein>
    <submittedName>
        <fullName evidence="2">STAS domain-containing protein</fullName>
    </submittedName>
</protein>
<reference evidence="2 3" key="1">
    <citation type="submission" date="2023-12" db="EMBL/GenBank/DDBJ databases">
        <title>Amycolatopsis sp. V23-08.</title>
        <authorList>
            <person name="Somphong A."/>
        </authorList>
    </citation>
    <scope>NUCLEOTIDE SEQUENCE [LARGE SCALE GENOMIC DNA]</scope>
    <source>
        <strain evidence="2 3">V23-08</strain>
    </source>
</reference>
<proteinExistence type="predicted"/>
<gene>
    <name evidence="2" type="ORF">VA596_28670</name>
</gene>
<name>A0ABU5RBC9_9PSEU</name>
<accession>A0ABU5RBC9</accession>
<dbReference type="PROSITE" id="PS50801">
    <property type="entry name" value="STAS"/>
    <property type="match status" value="1"/>
</dbReference>
<dbReference type="PANTHER" id="PTHR33495">
    <property type="entry name" value="ANTI-SIGMA FACTOR ANTAGONIST TM_1081-RELATED-RELATED"/>
    <property type="match status" value="1"/>
</dbReference>
<sequence>MSTVPLPGLRDPAPVGTFAVTTTADSTVVSATGELDVSVIGHFTGILERELGLRPRVLVVDASAVTFCAARALTVLINAASDAHAAGVPFAVVTRSRAVLRPLTVLGLERVLPVHGDLAAALDWLALLPALTSR</sequence>
<dbReference type="InterPro" id="IPR036513">
    <property type="entry name" value="STAS_dom_sf"/>
</dbReference>
<evidence type="ECO:0000259" key="1">
    <source>
        <dbReference type="PROSITE" id="PS50801"/>
    </source>
</evidence>
<dbReference type="InterPro" id="IPR002645">
    <property type="entry name" value="STAS_dom"/>
</dbReference>
<dbReference type="CDD" id="cd07043">
    <property type="entry name" value="STAS_anti-anti-sigma_factors"/>
    <property type="match status" value="1"/>
</dbReference>
<dbReference type="RefSeq" id="WP_323331286.1">
    <property type="nucleotide sequence ID" value="NZ_JAYFSI010000007.1"/>
</dbReference>
<dbReference type="Proteomes" id="UP001304298">
    <property type="component" value="Unassembled WGS sequence"/>
</dbReference>
<evidence type="ECO:0000313" key="2">
    <source>
        <dbReference type="EMBL" id="MEA5363536.1"/>
    </source>
</evidence>
<dbReference type="Pfam" id="PF01740">
    <property type="entry name" value="STAS"/>
    <property type="match status" value="1"/>
</dbReference>
<keyword evidence="3" id="KW-1185">Reference proteome</keyword>
<feature type="domain" description="STAS" evidence="1">
    <location>
        <begin position="16"/>
        <end position="125"/>
    </location>
</feature>
<organism evidence="2 3">
    <name type="scientific">Amycolatopsis heterodermiae</name>
    <dbReference type="NCBI Taxonomy" id="3110235"/>
    <lineage>
        <taxon>Bacteria</taxon>
        <taxon>Bacillati</taxon>
        <taxon>Actinomycetota</taxon>
        <taxon>Actinomycetes</taxon>
        <taxon>Pseudonocardiales</taxon>
        <taxon>Pseudonocardiaceae</taxon>
        <taxon>Amycolatopsis</taxon>
    </lineage>
</organism>